<dbReference type="Pfam" id="PF13462">
    <property type="entry name" value="Thioredoxin_4"/>
    <property type="match status" value="1"/>
</dbReference>
<protein>
    <submittedName>
        <fullName evidence="3">Peptidase C39 family protein</fullName>
    </submittedName>
</protein>
<feature type="transmembrane region" description="Helical" evidence="1">
    <location>
        <begin position="231"/>
        <end position="252"/>
    </location>
</feature>
<dbReference type="Proteomes" id="UP000192678">
    <property type="component" value="Unassembled WGS sequence"/>
</dbReference>
<dbReference type="Pfam" id="PF03412">
    <property type="entry name" value="Peptidase_C39"/>
    <property type="match status" value="1"/>
</dbReference>
<dbReference type="SUPFAM" id="SSF52833">
    <property type="entry name" value="Thioredoxin-like"/>
    <property type="match status" value="1"/>
</dbReference>
<dbReference type="GO" id="GO:0008233">
    <property type="term" value="F:peptidase activity"/>
    <property type="evidence" value="ECO:0007669"/>
    <property type="project" value="InterPro"/>
</dbReference>
<dbReference type="Gene3D" id="3.40.30.10">
    <property type="entry name" value="Glutaredoxin"/>
    <property type="match status" value="1"/>
</dbReference>
<feature type="transmembrane region" description="Helical" evidence="1">
    <location>
        <begin position="315"/>
        <end position="335"/>
    </location>
</feature>
<keyword evidence="1" id="KW-0812">Transmembrane</keyword>
<feature type="transmembrane region" description="Helical" evidence="1">
    <location>
        <begin position="173"/>
        <end position="195"/>
    </location>
</feature>
<dbReference type="InterPro" id="IPR012336">
    <property type="entry name" value="Thioredoxin-like_fold"/>
</dbReference>
<dbReference type="GO" id="GO:0016020">
    <property type="term" value="C:membrane"/>
    <property type="evidence" value="ECO:0007669"/>
    <property type="project" value="InterPro"/>
</dbReference>
<dbReference type="STRING" id="475255.SAMN04488101_101693"/>
<dbReference type="RefSeq" id="WP_084287249.1">
    <property type="nucleotide sequence ID" value="NZ_FWYB01000001.1"/>
</dbReference>
<evidence type="ECO:0000256" key="1">
    <source>
        <dbReference type="SAM" id="Phobius"/>
    </source>
</evidence>
<evidence type="ECO:0000313" key="3">
    <source>
        <dbReference type="EMBL" id="SMC61080.1"/>
    </source>
</evidence>
<keyword evidence="1" id="KW-1133">Transmembrane helix</keyword>
<name>A0A1W2AKM1_9SPHI</name>
<dbReference type="InterPro" id="IPR036249">
    <property type="entry name" value="Thioredoxin-like_sf"/>
</dbReference>
<dbReference type="EMBL" id="FWYB01000001">
    <property type="protein sequence ID" value="SMC61080.1"/>
    <property type="molecule type" value="Genomic_DNA"/>
</dbReference>
<dbReference type="GO" id="GO:0005524">
    <property type="term" value="F:ATP binding"/>
    <property type="evidence" value="ECO:0007669"/>
    <property type="project" value="InterPro"/>
</dbReference>
<evidence type="ECO:0000313" key="4">
    <source>
        <dbReference type="Proteomes" id="UP000192678"/>
    </source>
</evidence>
<dbReference type="CDD" id="cd12921">
    <property type="entry name" value="VKOR_4"/>
    <property type="match status" value="1"/>
</dbReference>
<feature type="domain" description="Peptidase C39" evidence="2">
    <location>
        <begin position="4"/>
        <end position="127"/>
    </location>
</feature>
<accession>A0A1W2AKM1</accession>
<keyword evidence="1" id="KW-0472">Membrane</keyword>
<keyword evidence="4" id="KW-1185">Reference proteome</keyword>
<dbReference type="GO" id="GO:0006508">
    <property type="term" value="P:proteolysis"/>
    <property type="evidence" value="ECO:0007669"/>
    <property type="project" value="InterPro"/>
</dbReference>
<dbReference type="PROSITE" id="PS50990">
    <property type="entry name" value="PEPTIDASE_C39"/>
    <property type="match status" value="1"/>
</dbReference>
<reference evidence="3 4" key="1">
    <citation type="submission" date="2017-04" db="EMBL/GenBank/DDBJ databases">
        <authorList>
            <person name="Afonso C.L."/>
            <person name="Miller P.J."/>
            <person name="Scott M.A."/>
            <person name="Spackman E."/>
            <person name="Goraichik I."/>
            <person name="Dimitrov K.M."/>
            <person name="Suarez D.L."/>
            <person name="Swayne D.E."/>
        </authorList>
    </citation>
    <scope>NUCLEOTIDE SEQUENCE [LARGE SCALE GENOMIC DNA]</scope>
    <source>
        <strain evidence="3 4">DSM 19625</strain>
    </source>
</reference>
<feature type="transmembrane region" description="Helical" evidence="1">
    <location>
        <begin position="150"/>
        <end position="167"/>
    </location>
</feature>
<sequence length="528" mass="60242">MIRSINSTGNTIYVLHSLINKLKVPVSSFTIEKDLLDHPDYPSMLALSDCLTSWSVPNEAFKINKEKCDVQEFPLPFVAHLKREGGEFVLVQEIERDTVVFSNEKEKKGNLKLSEFLRIWDGVILYAEKDEMSGEKEYKQSLIKGWLNEVRLPFLVLILLCCMFYTINVGNASLFYLSLVLIKLVGIGISSLLLMHSINANNPFIQNLCSLGKKNNCNAILKSDAAKVTSWLSWSEVGMFYFSGSLFCLLLSPSSIVLLSWLNILCLPYTIYSIGYQLKIKNWCVLCCSVQLLLWMEAVTFFGSRLSFQALNLEISDIVGIALCFLMPVAIWSFIKPYLLKSEHVKPLNQQLKKFKYNSILFNQLLSSQTKYLVPDDLMPIILGNPEAETVITMVSNPYCGPCGMAHKTLDEWLNERDDIQLKVLFTTANHEDDERTTVARHITALSFSENKSLVEQALNDWYNQSSKDYGNWAKKYPVNKSEDLEVATRKQKEWCEMAEVSFTPAIFINGYKLVDPYRLDDIKYLLA</sequence>
<evidence type="ECO:0000259" key="2">
    <source>
        <dbReference type="PROSITE" id="PS50990"/>
    </source>
</evidence>
<dbReference type="InterPro" id="IPR038354">
    <property type="entry name" value="VKOR_sf"/>
</dbReference>
<feature type="transmembrane region" description="Helical" evidence="1">
    <location>
        <begin position="283"/>
        <end position="303"/>
    </location>
</feature>
<proteinExistence type="predicted"/>
<dbReference type="OrthoDB" id="1100563at2"/>
<organism evidence="3 4">
    <name type="scientific">Pedobacter nyackensis</name>
    <dbReference type="NCBI Taxonomy" id="475255"/>
    <lineage>
        <taxon>Bacteria</taxon>
        <taxon>Pseudomonadati</taxon>
        <taxon>Bacteroidota</taxon>
        <taxon>Sphingobacteriia</taxon>
        <taxon>Sphingobacteriales</taxon>
        <taxon>Sphingobacteriaceae</taxon>
        <taxon>Pedobacter</taxon>
    </lineage>
</organism>
<dbReference type="Gene3D" id="3.90.70.10">
    <property type="entry name" value="Cysteine proteinases"/>
    <property type="match status" value="1"/>
</dbReference>
<dbReference type="InterPro" id="IPR005074">
    <property type="entry name" value="Peptidase_C39"/>
</dbReference>
<dbReference type="AlphaFoldDB" id="A0A1W2AKM1"/>
<gene>
    <name evidence="3" type="ORF">SAMN04488101_101693</name>
</gene>
<dbReference type="Gene3D" id="1.20.1440.130">
    <property type="entry name" value="VKOR domain"/>
    <property type="match status" value="1"/>
</dbReference>